<accession>A0AAV1VM81</accession>
<proteinExistence type="predicted"/>
<comment type="caution">
    <text evidence="1">The sequence shown here is derived from an EMBL/GenBank/DDBJ whole genome shotgun (WGS) entry which is preliminary data.</text>
</comment>
<evidence type="ECO:0000313" key="1">
    <source>
        <dbReference type="EMBL" id="CAK7947425.1"/>
    </source>
</evidence>
<protein>
    <submittedName>
        <fullName evidence="1">Uncharacterized protein</fullName>
    </submittedName>
</protein>
<evidence type="ECO:0000313" key="2">
    <source>
        <dbReference type="Proteomes" id="UP001162060"/>
    </source>
</evidence>
<name>A0AAV1VM81_9STRA</name>
<gene>
    <name evidence="1" type="ORF">PM001_LOCUS32575</name>
</gene>
<dbReference type="AlphaFoldDB" id="A0AAV1VM81"/>
<reference evidence="1" key="1">
    <citation type="submission" date="2024-01" db="EMBL/GenBank/DDBJ databases">
        <authorList>
            <person name="Webb A."/>
        </authorList>
    </citation>
    <scope>NUCLEOTIDE SEQUENCE</scope>
    <source>
        <strain evidence="1">Pm1</strain>
    </source>
</reference>
<dbReference type="EMBL" id="CAKLBY020000378">
    <property type="protein sequence ID" value="CAK7947425.1"/>
    <property type="molecule type" value="Genomic_DNA"/>
</dbReference>
<sequence>MQSVRLDAVSGFEPRHPRKRERRRYTCVLEQLIGLLVEDEVGQRDFTLSVEHEMEQRFLHLGMSALLLPFGSRIEGDRNILAQNPADHGPCNTDSKFSQRLSTETGLRESRVFSLVCLWSSLLDEGKVRSGRHSYVVFVCRGARKIANCPCVGRMGRVAGVTTFFCPIAVR</sequence>
<organism evidence="1 2">
    <name type="scientific">Peronospora matthiolae</name>
    <dbReference type="NCBI Taxonomy" id="2874970"/>
    <lineage>
        <taxon>Eukaryota</taxon>
        <taxon>Sar</taxon>
        <taxon>Stramenopiles</taxon>
        <taxon>Oomycota</taxon>
        <taxon>Peronosporomycetes</taxon>
        <taxon>Peronosporales</taxon>
        <taxon>Peronosporaceae</taxon>
        <taxon>Peronospora</taxon>
    </lineage>
</organism>
<dbReference type="Proteomes" id="UP001162060">
    <property type="component" value="Unassembled WGS sequence"/>
</dbReference>